<organism evidence="1 2">
    <name type="scientific">Sphingobium cupriresistens</name>
    <dbReference type="NCBI Taxonomy" id="1132417"/>
    <lineage>
        <taxon>Bacteria</taxon>
        <taxon>Pseudomonadati</taxon>
        <taxon>Pseudomonadota</taxon>
        <taxon>Alphaproteobacteria</taxon>
        <taxon>Sphingomonadales</taxon>
        <taxon>Sphingomonadaceae</taxon>
        <taxon>Sphingobium</taxon>
    </lineage>
</organism>
<comment type="caution">
    <text evidence="1">The sequence shown here is derived from an EMBL/GenBank/DDBJ whole genome shotgun (WGS) entry which is preliminary data.</text>
</comment>
<dbReference type="RefSeq" id="WP_129927721.1">
    <property type="nucleotide sequence ID" value="NZ_SEOO01000072.1"/>
</dbReference>
<dbReference type="AlphaFoldDB" id="A0A8G2DVY1"/>
<reference evidence="1 2" key="1">
    <citation type="submission" date="2019-02" db="EMBL/GenBank/DDBJ databases">
        <authorList>
            <person name="Feng G."/>
        </authorList>
    </citation>
    <scope>NUCLEOTIDE SEQUENCE [LARGE SCALE GENOMIC DNA]</scope>
    <source>
        <strain evidence="1 2">CCTCC AB 2011146</strain>
    </source>
</reference>
<dbReference type="EMBL" id="SEOO01000072">
    <property type="protein sequence ID" value="RYM05717.1"/>
    <property type="molecule type" value="Genomic_DNA"/>
</dbReference>
<dbReference type="Proteomes" id="UP000291572">
    <property type="component" value="Unassembled WGS sequence"/>
</dbReference>
<gene>
    <name evidence="1" type="ORF">EWH12_20960</name>
</gene>
<evidence type="ECO:0000313" key="2">
    <source>
        <dbReference type="Proteomes" id="UP000291572"/>
    </source>
</evidence>
<proteinExistence type="predicted"/>
<name>A0A8G2DVY1_9SPHN</name>
<evidence type="ECO:0000313" key="1">
    <source>
        <dbReference type="EMBL" id="RYM05717.1"/>
    </source>
</evidence>
<sequence>MIAATWPGIDRGELSQDAHIICPNCGSDDYASNLVDETPFRQAVRGVTLLRRLGHLGAAGDVLTRLASVKIINFLRHRFVCRACAAQFDE</sequence>
<protein>
    <submittedName>
        <fullName evidence="1">Uncharacterized protein</fullName>
    </submittedName>
</protein>
<accession>A0A8G2DVY1</accession>